<evidence type="ECO:0000256" key="7">
    <source>
        <dbReference type="SAM" id="Phobius"/>
    </source>
</evidence>
<feature type="domain" description="Concentrative nucleoside transporter N-terminal" evidence="8">
    <location>
        <begin position="138"/>
        <end position="209"/>
    </location>
</feature>
<evidence type="ECO:0000256" key="4">
    <source>
        <dbReference type="ARBA" id="ARBA00022692"/>
    </source>
</evidence>
<evidence type="ECO:0000256" key="3">
    <source>
        <dbReference type="ARBA" id="ARBA00022475"/>
    </source>
</evidence>
<dbReference type="InterPro" id="IPR011642">
    <property type="entry name" value="Gate_dom"/>
</dbReference>
<feature type="transmembrane region" description="Helical" evidence="7">
    <location>
        <begin position="104"/>
        <end position="122"/>
    </location>
</feature>
<dbReference type="AlphaFoldDB" id="A0A6A6WAW1"/>
<feature type="domain" description="Nucleoside transporter/FeoB GTPase Gate" evidence="10">
    <location>
        <begin position="220"/>
        <end position="318"/>
    </location>
</feature>
<accession>A0A6A6WAW1</accession>
<protein>
    <submittedName>
        <fullName evidence="11">H+/nucleoside cotransporter</fullName>
    </submittedName>
</protein>
<reference evidence="11" key="1">
    <citation type="journal article" date="2020" name="Stud. Mycol.">
        <title>101 Dothideomycetes genomes: a test case for predicting lifestyles and emergence of pathogens.</title>
        <authorList>
            <person name="Haridas S."/>
            <person name="Albert R."/>
            <person name="Binder M."/>
            <person name="Bloem J."/>
            <person name="Labutti K."/>
            <person name="Salamov A."/>
            <person name="Andreopoulos B."/>
            <person name="Baker S."/>
            <person name="Barry K."/>
            <person name="Bills G."/>
            <person name="Bluhm B."/>
            <person name="Cannon C."/>
            <person name="Castanera R."/>
            <person name="Culley D."/>
            <person name="Daum C."/>
            <person name="Ezra D."/>
            <person name="Gonzalez J."/>
            <person name="Henrissat B."/>
            <person name="Kuo A."/>
            <person name="Liang C."/>
            <person name="Lipzen A."/>
            <person name="Lutzoni F."/>
            <person name="Magnuson J."/>
            <person name="Mondo S."/>
            <person name="Nolan M."/>
            <person name="Ohm R."/>
            <person name="Pangilinan J."/>
            <person name="Park H.-J."/>
            <person name="Ramirez L."/>
            <person name="Alfaro M."/>
            <person name="Sun H."/>
            <person name="Tritt A."/>
            <person name="Yoshinaga Y."/>
            <person name="Zwiers L.-H."/>
            <person name="Turgeon B."/>
            <person name="Goodwin S."/>
            <person name="Spatafora J."/>
            <person name="Crous P."/>
            <person name="Grigoriev I."/>
        </authorList>
    </citation>
    <scope>NUCLEOTIDE SEQUENCE</scope>
    <source>
        <strain evidence="11">CBS 121739</strain>
    </source>
</reference>
<proteinExistence type="inferred from homology"/>
<dbReference type="Pfam" id="PF01773">
    <property type="entry name" value="Nucleos_tra2_N"/>
    <property type="match status" value="1"/>
</dbReference>
<keyword evidence="3" id="KW-1003">Cell membrane</keyword>
<evidence type="ECO:0000313" key="12">
    <source>
        <dbReference type="Proteomes" id="UP000799437"/>
    </source>
</evidence>
<evidence type="ECO:0000256" key="2">
    <source>
        <dbReference type="ARBA" id="ARBA00009033"/>
    </source>
</evidence>
<keyword evidence="5 7" id="KW-1133">Transmembrane helix</keyword>
<dbReference type="GeneID" id="54487119"/>
<comment type="similarity">
    <text evidence="2">Belongs to the concentrative nucleoside transporter (CNT) (TC 2.A.41) family.</text>
</comment>
<dbReference type="Proteomes" id="UP000799437">
    <property type="component" value="Unassembled WGS sequence"/>
</dbReference>
<dbReference type="OrthoDB" id="6075923at2759"/>
<dbReference type="RefSeq" id="XP_033601178.1">
    <property type="nucleotide sequence ID" value="XM_033746065.1"/>
</dbReference>
<organism evidence="11 12">
    <name type="scientific">Pseudovirgaria hyperparasitica</name>
    <dbReference type="NCBI Taxonomy" id="470096"/>
    <lineage>
        <taxon>Eukaryota</taxon>
        <taxon>Fungi</taxon>
        <taxon>Dikarya</taxon>
        <taxon>Ascomycota</taxon>
        <taxon>Pezizomycotina</taxon>
        <taxon>Dothideomycetes</taxon>
        <taxon>Dothideomycetes incertae sedis</taxon>
        <taxon>Acrospermales</taxon>
        <taxon>Acrospermaceae</taxon>
        <taxon>Pseudovirgaria</taxon>
    </lineage>
</organism>
<feature type="transmembrane region" description="Helical" evidence="7">
    <location>
        <begin position="253"/>
        <end position="274"/>
    </location>
</feature>
<feature type="transmembrane region" description="Helical" evidence="7">
    <location>
        <begin position="218"/>
        <end position="241"/>
    </location>
</feature>
<sequence length="554" mass="60402">MHTCIHAINSRSSLFLIWNWECKPSSPHFNGFIFLLFTAWWIVGLALHRHDKNWIKPFLFWLAISLRIITLYVPLAPFVMKVLAFAWNNTAVRIKDVVPEKMRTPAAAVLVVAVFLVGSFASDESADNTRANRAVSLFGLVVFIALLTATSRNYKKIVWHTVIVGFLVQFIVALFVLRTKAGYDIFAFVSELARDLLGFAGRGVAFLTEQNVVDTIHWFLISVLPAIIFFVALVQLLYYWGTLQWFIGKFAVFFFWSMRVSGAEAVVASASPFIGQGESAMLIKPFVAHLTKGELHQVMTSGFATIAGSVLVAYISMGINPQALISSCVMSIPASLAMSKLRYPEEEETLTSGRVVIPDDDDHKAANSLHAFANGAWLGLKIAGMILSTLLCIIALVGLIDGLLTWWGRYLDLQGEYDLTLELILGYVCYPIAFLLGVSREGGDLLNVGRLIGQKIVINEFVAYTDLTTNPRYANLSPRSNLIATYALCGFGNIGSLGTQIGVLSQLAPGRSGDVSRLAISALITGILSTLSSAGIAGMLVTDQAAFTTPGVAG</sequence>
<feature type="transmembrane region" description="Helical" evidence="7">
    <location>
        <begin position="59"/>
        <end position="84"/>
    </location>
</feature>
<evidence type="ECO:0000256" key="1">
    <source>
        <dbReference type="ARBA" id="ARBA00004651"/>
    </source>
</evidence>
<dbReference type="GO" id="GO:0005337">
    <property type="term" value="F:nucleoside transmembrane transporter activity"/>
    <property type="evidence" value="ECO:0007669"/>
    <property type="project" value="InterPro"/>
</dbReference>
<dbReference type="PANTHER" id="PTHR10590:SF4">
    <property type="entry name" value="SOLUTE CARRIER FAMILY 28 MEMBER 3"/>
    <property type="match status" value="1"/>
</dbReference>
<evidence type="ECO:0000256" key="5">
    <source>
        <dbReference type="ARBA" id="ARBA00022989"/>
    </source>
</evidence>
<evidence type="ECO:0000259" key="9">
    <source>
        <dbReference type="Pfam" id="PF07662"/>
    </source>
</evidence>
<name>A0A6A6WAW1_9PEZI</name>
<keyword evidence="6 7" id="KW-0472">Membrane</keyword>
<evidence type="ECO:0000259" key="10">
    <source>
        <dbReference type="Pfam" id="PF07670"/>
    </source>
</evidence>
<feature type="transmembrane region" description="Helical" evidence="7">
    <location>
        <begin position="134"/>
        <end position="151"/>
    </location>
</feature>
<dbReference type="GO" id="GO:0015293">
    <property type="term" value="F:symporter activity"/>
    <property type="evidence" value="ECO:0007669"/>
    <property type="project" value="TreeGrafter"/>
</dbReference>
<dbReference type="InterPro" id="IPR002668">
    <property type="entry name" value="CNT_N_dom"/>
</dbReference>
<evidence type="ECO:0000259" key="8">
    <source>
        <dbReference type="Pfam" id="PF01773"/>
    </source>
</evidence>
<dbReference type="InterPro" id="IPR008276">
    <property type="entry name" value="C_nuclsd_transpt"/>
</dbReference>
<dbReference type="GO" id="GO:0005886">
    <property type="term" value="C:plasma membrane"/>
    <property type="evidence" value="ECO:0007669"/>
    <property type="project" value="UniProtKB-SubCell"/>
</dbReference>
<gene>
    <name evidence="11" type="ORF">EJ05DRAFT_492867</name>
</gene>
<dbReference type="InterPro" id="IPR011657">
    <property type="entry name" value="CNT_C_dom"/>
</dbReference>
<feature type="transmembrane region" description="Helical" evidence="7">
    <location>
        <begin position="419"/>
        <end position="438"/>
    </location>
</feature>
<evidence type="ECO:0000313" key="11">
    <source>
        <dbReference type="EMBL" id="KAF2758727.1"/>
    </source>
</evidence>
<feature type="transmembrane region" description="Helical" evidence="7">
    <location>
        <begin position="28"/>
        <end position="47"/>
    </location>
</feature>
<dbReference type="Pfam" id="PF07662">
    <property type="entry name" value="Nucleos_tra2_C"/>
    <property type="match status" value="1"/>
</dbReference>
<dbReference type="Pfam" id="PF07670">
    <property type="entry name" value="Gate"/>
    <property type="match status" value="1"/>
</dbReference>
<keyword evidence="4 7" id="KW-0812">Transmembrane</keyword>
<dbReference type="EMBL" id="ML996571">
    <property type="protein sequence ID" value="KAF2758727.1"/>
    <property type="molecule type" value="Genomic_DNA"/>
</dbReference>
<evidence type="ECO:0000256" key="6">
    <source>
        <dbReference type="ARBA" id="ARBA00023136"/>
    </source>
</evidence>
<feature type="transmembrane region" description="Helical" evidence="7">
    <location>
        <begin position="157"/>
        <end position="177"/>
    </location>
</feature>
<feature type="transmembrane region" description="Helical" evidence="7">
    <location>
        <begin position="519"/>
        <end position="541"/>
    </location>
</feature>
<comment type="subcellular location">
    <subcellularLocation>
        <location evidence="1">Cell membrane</location>
        <topology evidence="1">Multi-pass membrane protein</topology>
    </subcellularLocation>
</comment>
<feature type="transmembrane region" description="Helical" evidence="7">
    <location>
        <begin position="483"/>
        <end position="507"/>
    </location>
</feature>
<feature type="transmembrane region" description="Helical" evidence="7">
    <location>
        <begin position="295"/>
        <end position="317"/>
    </location>
</feature>
<feature type="domain" description="Concentrative nucleoside transporter C-terminal" evidence="9">
    <location>
        <begin position="324"/>
        <end position="538"/>
    </location>
</feature>
<keyword evidence="12" id="KW-1185">Reference proteome</keyword>
<dbReference type="PANTHER" id="PTHR10590">
    <property type="entry name" value="SODIUM/NUCLEOSIDE COTRANSPORTER"/>
    <property type="match status" value="1"/>
</dbReference>
<feature type="transmembrane region" description="Helical" evidence="7">
    <location>
        <begin position="382"/>
        <end position="407"/>
    </location>
</feature>